<protein>
    <recommendedName>
        <fullName evidence="4">COG1468 CRISPR-associated protein Cas4 (RecB family exonuclease)</fullName>
    </recommendedName>
</protein>
<reference evidence="3" key="1">
    <citation type="submission" date="2020-04" db="EMBL/GenBank/DDBJ databases">
        <authorList>
            <person name="Chiriac C."/>
            <person name="Salcher M."/>
            <person name="Ghai R."/>
            <person name="Kavagutti S V."/>
        </authorList>
    </citation>
    <scope>NUCLEOTIDE SEQUENCE</scope>
</reference>
<dbReference type="EMBL" id="LR796249">
    <property type="protein sequence ID" value="CAB4131724.1"/>
    <property type="molecule type" value="Genomic_DNA"/>
</dbReference>
<proteinExistence type="predicted"/>
<gene>
    <name evidence="2" type="ORF">UFOVP127_239</name>
    <name evidence="3" type="ORF">UFOVP276_102</name>
</gene>
<evidence type="ECO:0000256" key="1">
    <source>
        <dbReference type="SAM" id="MobiDB-lite"/>
    </source>
</evidence>
<evidence type="ECO:0008006" key="4">
    <source>
        <dbReference type="Google" id="ProtNLM"/>
    </source>
</evidence>
<evidence type="ECO:0000313" key="2">
    <source>
        <dbReference type="EMBL" id="CAB4131724.1"/>
    </source>
</evidence>
<dbReference type="Gene3D" id="3.90.320.10">
    <property type="match status" value="1"/>
</dbReference>
<accession>A0A6J5LQF4</accession>
<organism evidence="3">
    <name type="scientific">uncultured Caudovirales phage</name>
    <dbReference type="NCBI Taxonomy" id="2100421"/>
    <lineage>
        <taxon>Viruses</taxon>
        <taxon>Duplodnaviria</taxon>
        <taxon>Heunggongvirae</taxon>
        <taxon>Uroviricota</taxon>
        <taxon>Caudoviricetes</taxon>
        <taxon>Peduoviridae</taxon>
        <taxon>Maltschvirus</taxon>
        <taxon>Maltschvirus maltsch</taxon>
    </lineage>
</organism>
<sequence>MSTTELITIAQGKEFDRSLLQHIVIKDRIESLLEDMNLEPLQMHGELHIGDAKRRENIFHASEIGSLTGKTLDGNYPMGCGRALYYGYTGASIERSFDPRLRRIFDTGSAIHLQLQLYLAAYAKKHKKTEKFEDEVKICPENNPMADKYDISAHMDGLYEVNTPVSHIRAGVEIKTINTDGFKGTSSPHAEHMIQGTVYQACLDLPVMIFLYYNKNDSSLAEYVMEFDDHRWCAIIDKLDYVRDCAMSKKEPKQEIGFGCKNCKYAKICKPPGKTRSPLASTVFRSNKRKED</sequence>
<dbReference type="InterPro" id="IPR011604">
    <property type="entry name" value="PDDEXK-like_dom_sf"/>
</dbReference>
<feature type="region of interest" description="Disordered" evidence="1">
    <location>
        <begin position="273"/>
        <end position="292"/>
    </location>
</feature>
<name>A0A6J5LQF4_9CAUD</name>
<evidence type="ECO:0000313" key="3">
    <source>
        <dbReference type="EMBL" id="CAB4135146.1"/>
    </source>
</evidence>
<dbReference type="EMBL" id="LR796294">
    <property type="protein sequence ID" value="CAB4135146.1"/>
    <property type="molecule type" value="Genomic_DNA"/>
</dbReference>